<reference evidence="15" key="1">
    <citation type="submission" date="2023-01" db="EMBL/GenBank/DDBJ databases">
        <title>Metagenome sequencing of chrysophaentin producing Chrysophaeum taylorii.</title>
        <authorList>
            <person name="Davison J."/>
            <person name="Bewley C."/>
        </authorList>
    </citation>
    <scope>NUCLEOTIDE SEQUENCE</scope>
    <source>
        <strain evidence="15">NIES-1699</strain>
    </source>
</reference>
<comment type="subcellular location">
    <subcellularLocation>
        <location evidence="1">Cell membrane</location>
        <topology evidence="1">Multi-pass membrane protein</topology>
    </subcellularLocation>
</comment>
<dbReference type="GO" id="GO:0072320">
    <property type="term" value="F:volume-sensitive chloride channel activity"/>
    <property type="evidence" value="ECO:0007669"/>
    <property type="project" value="TreeGrafter"/>
</dbReference>
<dbReference type="PANTHER" id="PTHR12424">
    <property type="entry name" value="TWEETY-RELATED"/>
    <property type="match status" value="1"/>
</dbReference>
<evidence type="ECO:0000256" key="9">
    <source>
        <dbReference type="ARBA" id="ARBA00023173"/>
    </source>
</evidence>
<dbReference type="GO" id="GO:0034707">
    <property type="term" value="C:chloride channel complex"/>
    <property type="evidence" value="ECO:0007669"/>
    <property type="project" value="UniProtKB-KW"/>
</dbReference>
<proteinExistence type="inferred from homology"/>
<keyword evidence="10" id="KW-0325">Glycoprotein</keyword>
<keyword evidence="4" id="KW-1003">Cell membrane</keyword>
<feature type="compositionally biased region" description="Basic and acidic residues" evidence="13">
    <location>
        <begin position="483"/>
        <end position="501"/>
    </location>
</feature>
<evidence type="ECO:0000256" key="1">
    <source>
        <dbReference type="ARBA" id="ARBA00004651"/>
    </source>
</evidence>
<evidence type="ECO:0000313" key="16">
    <source>
        <dbReference type="Proteomes" id="UP001230188"/>
    </source>
</evidence>
<sequence>MVVGAEEQDDGAMSFLGEEEARATTGAPTRSPETVIISLLRSTPRWWLGSSREFDADDSFFYIDRGTVASIGALCIFLLVCYTLWAVARHCLWACQRSSHQMQKRAIHTSYRQRLALSTWIVLAMAVFAFGTIYGHSLARSSLRAATDATDALYEKFRELDDLALELVDASTTVNTLIETVDCDESSTWEELLEENAAVLEEEANDVRAQTDDVASAFRSVKRRTRRAWTWVDWALFLSVVAIIVSILPAAAYGMILSRRWAISLSSRFSYLMCAILVLLVALEFGVAVKLADFCRNPDRNVLDILETRANLGVEATDLVAYYVTCDGVNPVADDLIAAYADVQALNASLAEIRTSGACVPESAIEALRVVCGDVNDALLELETAVYCPPINEEYSDLVHTAVCRKFLPSLYFFAIVHAIIAAFLYVFLYAANWVCETILLEEEFWLLPHPEIFAPSPTSSRRAAAAGLGGEREEAINIEIDNSDRPARETGERGQDIAHI</sequence>
<evidence type="ECO:0000256" key="10">
    <source>
        <dbReference type="ARBA" id="ARBA00023180"/>
    </source>
</evidence>
<evidence type="ECO:0000256" key="14">
    <source>
        <dbReference type="SAM" id="Phobius"/>
    </source>
</evidence>
<evidence type="ECO:0000256" key="7">
    <source>
        <dbReference type="ARBA" id="ARBA00023065"/>
    </source>
</evidence>
<keyword evidence="3" id="KW-0813">Transport</keyword>
<name>A0AAD7UB76_9STRA</name>
<keyword evidence="5 14" id="KW-0812">Transmembrane</keyword>
<dbReference type="PANTHER" id="PTHR12424:SF8">
    <property type="entry name" value="PROTEIN TWEETY"/>
    <property type="match status" value="1"/>
</dbReference>
<evidence type="ECO:0000256" key="8">
    <source>
        <dbReference type="ARBA" id="ARBA00023136"/>
    </source>
</evidence>
<evidence type="ECO:0000256" key="12">
    <source>
        <dbReference type="ARBA" id="ARBA00023303"/>
    </source>
</evidence>
<comment type="caution">
    <text evidence="15">The sequence shown here is derived from an EMBL/GenBank/DDBJ whole genome shotgun (WGS) entry which is preliminary data.</text>
</comment>
<dbReference type="Pfam" id="PF04906">
    <property type="entry name" value="Tweety"/>
    <property type="match status" value="1"/>
</dbReference>
<evidence type="ECO:0000256" key="3">
    <source>
        <dbReference type="ARBA" id="ARBA00022448"/>
    </source>
</evidence>
<feature type="transmembrane region" description="Helical" evidence="14">
    <location>
        <begin position="411"/>
        <end position="432"/>
    </location>
</feature>
<dbReference type="InterPro" id="IPR006990">
    <property type="entry name" value="Tweety"/>
</dbReference>
<feature type="transmembrane region" description="Helical" evidence="14">
    <location>
        <begin position="115"/>
        <end position="134"/>
    </location>
</feature>
<evidence type="ECO:0000256" key="2">
    <source>
        <dbReference type="ARBA" id="ARBA00009849"/>
    </source>
</evidence>
<comment type="similarity">
    <text evidence="2">Belongs to the tweety family.</text>
</comment>
<dbReference type="GO" id="GO:0005229">
    <property type="term" value="F:intracellularly calcium-gated chloride channel activity"/>
    <property type="evidence" value="ECO:0007669"/>
    <property type="project" value="TreeGrafter"/>
</dbReference>
<dbReference type="AlphaFoldDB" id="A0AAD7UB76"/>
<keyword evidence="7" id="KW-0406">Ion transport</keyword>
<dbReference type="Proteomes" id="UP001230188">
    <property type="component" value="Unassembled WGS sequence"/>
</dbReference>
<dbReference type="GO" id="GO:0005886">
    <property type="term" value="C:plasma membrane"/>
    <property type="evidence" value="ECO:0007669"/>
    <property type="project" value="UniProtKB-SubCell"/>
</dbReference>
<evidence type="ECO:0000256" key="5">
    <source>
        <dbReference type="ARBA" id="ARBA00022692"/>
    </source>
</evidence>
<keyword evidence="12" id="KW-0407">Ion channel</keyword>
<organism evidence="15 16">
    <name type="scientific">Chrysophaeum taylorii</name>
    <dbReference type="NCBI Taxonomy" id="2483200"/>
    <lineage>
        <taxon>Eukaryota</taxon>
        <taxon>Sar</taxon>
        <taxon>Stramenopiles</taxon>
        <taxon>Ochrophyta</taxon>
        <taxon>Pelagophyceae</taxon>
        <taxon>Pelagomonadales</taxon>
        <taxon>Pelagomonadaceae</taxon>
        <taxon>Chrysophaeum</taxon>
    </lineage>
</organism>
<gene>
    <name evidence="15" type="ORF">CTAYLR_009833</name>
</gene>
<protein>
    <submittedName>
        <fullName evidence="15">Uncharacterized protein</fullName>
    </submittedName>
</protein>
<keyword evidence="9" id="KW-0869">Chloride channel</keyword>
<keyword evidence="16" id="KW-1185">Reference proteome</keyword>
<dbReference type="EMBL" id="JAQMWT010000412">
    <property type="protein sequence ID" value="KAJ8601646.1"/>
    <property type="molecule type" value="Genomic_DNA"/>
</dbReference>
<feature type="transmembrane region" description="Helical" evidence="14">
    <location>
        <begin position="68"/>
        <end position="94"/>
    </location>
</feature>
<evidence type="ECO:0000256" key="11">
    <source>
        <dbReference type="ARBA" id="ARBA00023214"/>
    </source>
</evidence>
<keyword evidence="8 14" id="KW-0472">Membrane</keyword>
<feature type="transmembrane region" description="Helical" evidence="14">
    <location>
        <begin position="234"/>
        <end position="257"/>
    </location>
</feature>
<accession>A0AAD7UB76</accession>
<feature type="transmembrane region" description="Helical" evidence="14">
    <location>
        <begin position="269"/>
        <end position="289"/>
    </location>
</feature>
<keyword evidence="6 14" id="KW-1133">Transmembrane helix</keyword>
<evidence type="ECO:0000256" key="6">
    <source>
        <dbReference type="ARBA" id="ARBA00022989"/>
    </source>
</evidence>
<feature type="region of interest" description="Disordered" evidence="13">
    <location>
        <begin position="469"/>
        <end position="501"/>
    </location>
</feature>
<evidence type="ECO:0000256" key="13">
    <source>
        <dbReference type="SAM" id="MobiDB-lite"/>
    </source>
</evidence>
<keyword evidence="11" id="KW-0868">Chloride</keyword>
<evidence type="ECO:0000313" key="15">
    <source>
        <dbReference type="EMBL" id="KAJ8601646.1"/>
    </source>
</evidence>
<evidence type="ECO:0000256" key="4">
    <source>
        <dbReference type="ARBA" id="ARBA00022475"/>
    </source>
</evidence>